<feature type="domain" description="DYW" evidence="5">
    <location>
        <begin position="472"/>
        <end position="547"/>
    </location>
</feature>
<evidence type="ECO:0000313" key="6">
    <source>
        <dbReference type="EMBL" id="RAL54523.1"/>
    </source>
</evidence>
<dbReference type="InterPro" id="IPR046960">
    <property type="entry name" value="PPR_At4g14850-like_plant"/>
</dbReference>
<dbReference type="Pfam" id="PF20431">
    <property type="entry name" value="E_motif"/>
    <property type="match status" value="1"/>
</dbReference>
<feature type="repeat" description="PPR" evidence="3">
    <location>
        <begin position="155"/>
        <end position="189"/>
    </location>
</feature>
<keyword evidence="2" id="KW-0677">Repeat</keyword>
<dbReference type="PROSITE" id="PS51375">
    <property type="entry name" value="PPR"/>
    <property type="match status" value="4"/>
</dbReference>
<dbReference type="Pfam" id="PF14432">
    <property type="entry name" value="DYW_deaminase"/>
    <property type="match status" value="1"/>
</dbReference>
<dbReference type="Pfam" id="PF13041">
    <property type="entry name" value="PPR_2"/>
    <property type="match status" value="1"/>
</dbReference>
<reference evidence="6 7" key="1">
    <citation type="submission" date="2018-06" db="EMBL/GenBank/DDBJ databases">
        <title>The Genome of Cuscuta australis (Dodder) Provides Insight into the Evolution of Plant Parasitism.</title>
        <authorList>
            <person name="Liu H."/>
        </authorList>
    </citation>
    <scope>NUCLEOTIDE SEQUENCE [LARGE SCALE GENOMIC DNA]</scope>
    <source>
        <strain evidence="7">cv. Yunnan</strain>
        <tissue evidence="6">Vines</tissue>
    </source>
</reference>
<protein>
    <recommendedName>
        <fullName evidence="5">DYW domain-containing protein</fullName>
    </recommendedName>
</protein>
<dbReference type="InterPro" id="IPR011990">
    <property type="entry name" value="TPR-like_helical_dom_sf"/>
</dbReference>
<evidence type="ECO:0000256" key="2">
    <source>
        <dbReference type="ARBA" id="ARBA00022737"/>
    </source>
</evidence>
<dbReference type="AlphaFoldDB" id="A0A328ED67"/>
<evidence type="ECO:0000256" key="4">
    <source>
        <dbReference type="SAM" id="MobiDB-lite"/>
    </source>
</evidence>
<dbReference type="GO" id="GO:0008270">
    <property type="term" value="F:zinc ion binding"/>
    <property type="evidence" value="ECO:0007669"/>
    <property type="project" value="InterPro"/>
</dbReference>
<dbReference type="GO" id="GO:0003723">
    <property type="term" value="F:RNA binding"/>
    <property type="evidence" value="ECO:0007669"/>
    <property type="project" value="InterPro"/>
</dbReference>
<feature type="repeat" description="PPR" evidence="3">
    <location>
        <begin position="225"/>
        <end position="255"/>
    </location>
</feature>
<feature type="repeat" description="PPR" evidence="3">
    <location>
        <begin position="257"/>
        <end position="291"/>
    </location>
</feature>
<keyword evidence="7" id="KW-1185">Reference proteome</keyword>
<sequence length="679" mass="75302">MKALAVDPRCAHARVLRSGGASPDRGALNNLITLYSKSGRRSDAIRIFQSIPNPNVVSWTCLISTFHDSTLSFHHFLSMLRRPGRLFPNHRTLSALLKTCASLPALSFGIQLHSMAHKLGLSSEPFTASALVSFYCKTSFLNNAQKVFDEMLDRDEVCFSSIIVGMAQNRRPVEAMSYFLEMKRSGVASTTHSISATLRAASEMALVEQCRTLHGHAVRTGLDSDVVVGSALIDGYGRCGLIREARAVFDELETSLNDVGWSTMMSAYAQQGDSKNAIELFAAMQSRGMKPDGYCFLAVLTAFCHAGLSQEAKKWFRAMQEDYNLEPWLEHYTCLITAMGKAGELGPAETVASTMPFKPDAAVWRALLSTSAHHGETDMAWKMRDRLLEINPNDDSAYVILANAFAGAGKWDQVRQVWKTMKDKGVGKEGGRSWIEVRGEVHAFSAEDRAHERREEIYDKLGELKGEIEKLGYVPVWNEMLHDVDESHKAEVLWQHSEKLALAFGLLSGVNPCGKPLRIVKNLRICRDCHEAFKYVSRVVELEIVIMKKVMKDTELKHEHIDALRAKRLISINDLPLAADSLQRALLGFQADRTAQVEEGHGEGRTLRSLAVSRDGRMVWSKHLSDSDNNPSSYVFEKGRGKCSAKHLKGGAEIPTFPHPPNVKGRGGRSSVVHPPNEG</sequence>
<dbReference type="PANTHER" id="PTHR47926">
    <property type="entry name" value="PENTATRICOPEPTIDE REPEAT-CONTAINING PROTEIN"/>
    <property type="match status" value="1"/>
</dbReference>
<evidence type="ECO:0000259" key="5">
    <source>
        <dbReference type="Pfam" id="PF14432"/>
    </source>
</evidence>
<dbReference type="InterPro" id="IPR002885">
    <property type="entry name" value="PPR_rpt"/>
</dbReference>
<feature type="repeat" description="PPR" evidence="3">
    <location>
        <begin position="394"/>
        <end position="428"/>
    </location>
</feature>
<organism evidence="6 7">
    <name type="scientific">Cuscuta australis</name>
    <dbReference type="NCBI Taxonomy" id="267555"/>
    <lineage>
        <taxon>Eukaryota</taxon>
        <taxon>Viridiplantae</taxon>
        <taxon>Streptophyta</taxon>
        <taxon>Embryophyta</taxon>
        <taxon>Tracheophyta</taxon>
        <taxon>Spermatophyta</taxon>
        <taxon>Magnoliopsida</taxon>
        <taxon>eudicotyledons</taxon>
        <taxon>Gunneridae</taxon>
        <taxon>Pentapetalae</taxon>
        <taxon>asterids</taxon>
        <taxon>lamiids</taxon>
        <taxon>Solanales</taxon>
        <taxon>Convolvulaceae</taxon>
        <taxon>Cuscuteae</taxon>
        <taxon>Cuscuta</taxon>
        <taxon>Cuscuta subgen. Grammica</taxon>
        <taxon>Cuscuta sect. Cleistogrammica</taxon>
    </lineage>
</organism>
<dbReference type="Proteomes" id="UP000249390">
    <property type="component" value="Unassembled WGS sequence"/>
</dbReference>
<dbReference type="SUPFAM" id="SSF48452">
    <property type="entry name" value="TPR-like"/>
    <property type="match status" value="1"/>
</dbReference>
<dbReference type="NCBIfam" id="TIGR00756">
    <property type="entry name" value="PPR"/>
    <property type="match status" value="2"/>
</dbReference>
<dbReference type="InterPro" id="IPR032867">
    <property type="entry name" value="DYW_dom"/>
</dbReference>
<comment type="caution">
    <text evidence="6">The sequence shown here is derived from an EMBL/GenBank/DDBJ whole genome shotgun (WGS) entry which is preliminary data.</text>
</comment>
<dbReference type="EMBL" id="NQVE01000009">
    <property type="protein sequence ID" value="RAL54523.1"/>
    <property type="molecule type" value="Genomic_DNA"/>
</dbReference>
<comment type="similarity">
    <text evidence="1">Belongs to the PPR family. PCMP-H subfamily.</text>
</comment>
<evidence type="ECO:0000313" key="7">
    <source>
        <dbReference type="Proteomes" id="UP000249390"/>
    </source>
</evidence>
<dbReference type="Pfam" id="PF01535">
    <property type="entry name" value="PPR"/>
    <property type="match status" value="3"/>
</dbReference>
<dbReference type="PANTHER" id="PTHR47926:SF464">
    <property type="entry name" value="DYW DOMAIN-CONTAINING PROTEIN"/>
    <property type="match status" value="1"/>
</dbReference>
<evidence type="ECO:0000256" key="1">
    <source>
        <dbReference type="ARBA" id="ARBA00006643"/>
    </source>
</evidence>
<proteinExistence type="inferred from homology"/>
<feature type="region of interest" description="Disordered" evidence="4">
    <location>
        <begin position="648"/>
        <end position="679"/>
    </location>
</feature>
<gene>
    <name evidence="6" type="ORF">DM860_001651</name>
</gene>
<accession>A0A328ED67</accession>
<dbReference type="FunFam" id="1.25.40.10:FF:001093">
    <property type="entry name" value="Pentatricopeptide repeat-containing protein At2g34400"/>
    <property type="match status" value="1"/>
</dbReference>
<name>A0A328ED67_9ASTE</name>
<evidence type="ECO:0000256" key="3">
    <source>
        <dbReference type="PROSITE-ProRule" id="PRU00708"/>
    </source>
</evidence>
<dbReference type="Gene3D" id="1.25.40.10">
    <property type="entry name" value="Tetratricopeptide repeat domain"/>
    <property type="match status" value="3"/>
</dbReference>
<dbReference type="InterPro" id="IPR046848">
    <property type="entry name" value="E_motif"/>
</dbReference>
<dbReference type="GO" id="GO:0009451">
    <property type="term" value="P:RNA modification"/>
    <property type="evidence" value="ECO:0007669"/>
    <property type="project" value="InterPro"/>
</dbReference>